<keyword evidence="3" id="KW-0446">Lipid-binding</keyword>
<evidence type="ECO:0008006" key="7">
    <source>
        <dbReference type="Google" id="ProtNLM"/>
    </source>
</evidence>
<evidence type="ECO:0000256" key="3">
    <source>
        <dbReference type="ARBA" id="ARBA00023121"/>
    </source>
</evidence>
<comment type="caution">
    <text evidence="5">The sequence shown here is derived from an EMBL/GenBank/DDBJ whole genome shotgun (WGS) entry which is preliminary data.</text>
</comment>
<sequence>MVIPKGGELRVLADELFLIGWDTTASGKPRMHLQGIELGLAGALIAELVIAGCVAVRGSTLGVRDGTPAAEEATSRILAEMRGLPQHSDVRTWLVYLARRAVAEVGGRMVLAGLLTREEPKFFKRQQSRFHATDSGAAAWPRTRLHMALTRWQPLTPDDMALVAFVEACGMTAVVVQDPAERRAARRHLTAVLAALPQPIADLARHVEAATGDAVLTYRT</sequence>
<evidence type="ECO:0000313" key="5">
    <source>
        <dbReference type="EMBL" id="GAA0951347.1"/>
    </source>
</evidence>
<reference evidence="5 6" key="1">
    <citation type="journal article" date="2019" name="Int. J. Syst. Evol. Microbiol.">
        <title>The Global Catalogue of Microorganisms (GCM) 10K type strain sequencing project: providing services to taxonomists for standard genome sequencing and annotation.</title>
        <authorList>
            <consortium name="The Broad Institute Genomics Platform"/>
            <consortium name="The Broad Institute Genome Sequencing Center for Infectious Disease"/>
            <person name="Wu L."/>
            <person name="Ma J."/>
        </authorList>
    </citation>
    <scope>NUCLEOTIDE SEQUENCE [LARGE SCALE GENOMIC DNA]</scope>
    <source>
        <strain evidence="5 6">JCM 11136</strain>
    </source>
</reference>
<keyword evidence="4" id="KW-0472">Membrane</keyword>
<protein>
    <recommendedName>
        <fullName evidence="7">GPP34 family phosphoprotein</fullName>
    </recommendedName>
</protein>
<evidence type="ECO:0000256" key="2">
    <source>
        <dbReference type="ARBA" id="ARBA00023034"/>
    </source>
</evidence>
<dbReference type="EMBL" id="BAAAHQ010000049">
    <property type="protein sequence ID" value="GAA0951347.1"/>
    <property type="molecule type" value="Genomic_DNA"/>
</dbReference>
<organism evidence="5 6">
    <name type="scientific">Nonomuraea longicatena</name>
    <dbReference type="NCBI Taxonomy" id="83682"/>
    <lineage>
        <taxon>Bacteria</taxon>
        <taxon>Bacillati</taxon>
        <taxon>Actinomycetota</taxon>
        <taxon>Actinomycetes</taxon>
        <taxon>Streptosporangiales</taxon>
        <taxon>Streptosporangiaceae</taxon>
        <taxon>Nonomuraea</taxon>
    </lineage>
</organism>
<dbReference type="Gene3D" id="1.10.3630.10">
    <property type="entry name" value="yeast vps74-n-term truncation variant domain like"/>
    <property type="match status" value="1"/>
</dbReference>
<keyword evidence="6" id="KW-1185">Reference proteome</keyword>
<accession>A0ABN1R4D8</accession>
<name>A0ABN1R4D8_9ACTN</name>
<evidence type="ECO:0000256" key="4">
    <source>
        <dbReference type="ARBA" id="ARBA00023136"/>
    </source>
</evidence>
<evidence type="ECO:0000313" key="6">
    <source>
        <dbReference type="Proteomes" id="UP001501578"/>
    </source>
</evidence>
<gene>
    <name evidence="5" type="ORF">GCM10009560_71960</name>
</gene>
<keyword evidence="2" id="KW-0333">Golgi apparatus</keyword>
<dbReference type="Proteomes" id="UP001501578">
    <property type="component" value="Unassembled WGS sequence"/>
</dbReference>
<dbReference type="InterPro" id="IPR038261">
    <property type="entry name" value="GPP34-like_sf"/>
</dbReference>
<evidence type="ECO:0000256" key="1">
    <source>
        <dbReference type="ARBA" id="ARBA00004255"/>
    </source>
</evidence>
<comment type="subcellular location">
    <subcellularLocation>
        <location evidence="1">Golgi apparatus membrane</location>
        <topology evidence="1">Peripheral membrane protein</topology>
        <orientation evidence="1">Cytoplasmic side</orientation>
    </subcellularLocation>
</comment>
<proteinExistence type="predicted"/>
<dbReference type="InterPro" id="IPR008628">
    <property type="entry name" value="GPP34-like"/>
</dbReference>
<dbReference type="Pfam" id="PF05719">
    <property type="entry name" value="GPP34"/>
    <property type="match status" value="1"/>
</dbReference>